<feature type="region of interest" description="Disordered" evidence="1">
    <location>
        <begin position="1"/>
        <end position="99"/>
    </location>
</feature>
<evidence type="ECO:0000256" key="1">
    <source>
        <dbReference type="SAM" id="MobiDB-lite"/>
    </source>
</evidence>
<dbReference type="OrthoDB" id="551302at2759"/>
<evidence type="ECO:0000313" key="2">
    <source>
        <dbReference type="EMBL" id="KGO68929.1"/>
    </source>
</evidence>
<dbReference type="Proteomes" id="UP000030104">
    <property type="component" value="Unassembled WGS sequence"/>
</dbReference>
<proteinExistence type="predicted"/>
<dbReference type="PANTHER" id="PTHR12398">
    <property type="entry name" value="PROTEIN PHOSPHATASE INHIBITOR"/>
    <property type="match status" value="1"/>
</dbReference>
<dbReference type="PANTHER" id="PTHR12398:SF20">
    <property type="entry name" value="PROTEIN PHOSPHATASE 1 REGULATORY INHIBITOR SUBUNIT 2"/>
    <property type="match status" value="1"/>
</dbReference>
<dbReference type="Gene3D" id="6.10.250.1050">
    <property type="match status" value="1"/>
</dbReference>
<feature type="compositionally biased region" description="Acidic residues" evidence="1">
    <location>
        <begin position="267"/>
        <end position="278"/>
    </location>
</feature>
<dbReference type="HOGENOM" id="CLU_070379_0_0_1"/>
<name>A0A0A2KMB7_PENIT</name>
<sequence>MTTAPHMPAKAHSSDDVHHRPRGILKNSNSFQGASAPMAPISPPSVPTIPEPEETKELTILNTLQNAGHRRSSSTTHGSNSRRQSAASAHDENEPRLKWDEANLYLTEQEKTAKMKIDEPKTPYAPHYDPSEDDEQMRLDEAQETLINAQGIVVDELDKSTKPTQHRKAVSEDEIPDLELGEPEESIHDIAMDDPRVFRDRSMSTDSHRSEKHVHVGVEDVNGAEAPEHDPLLTTEEARAKHAHFEQQRRRHYEMRNIKELLAHPDDDLDEEMEDTDGSEPGPSPSMPQMPEQFRNNGQ</sequence>
<feature type="region of interest" description="Disordered" evidence="1">
    <location>
        <begin position="260"/>
        <end position="299"/>
    </location>
</feature>
<feature type="compositionally biased region" description="Polar residues" evidence="1">
    <location>
        <begin position="73"/>
        <end position="87"/>
    </location>
</feature>
<feature type="compositionally biased region" description="Basic and acidic residues" evidence="1">
    <location>
        <begin position="226"/>
        <end position="235"/>
    </location>
</feature>
<comment type="caution">
    <text evidence="2">The sequence shown here is derived from an EMBL/GenBank/DDBJ whole genome shotgun (WGS) entry which is preliminary data.</text>
</comment>
<feature type="compositionally biased region" description="Basic and acidic residues" evidence="1">
    <location>
        <begin position="112"/>
        <end position="121"/>
    </location>
</feature>
<keyword evidence="3" id="KW-1185">Reference proteome</keyword>
<feature type="region of interest" description="Disordered" evidence="1">
    <location>
        <begin position="150"/>
        <end position="235"/>
    </location>
</feature>
<feature type="compositionally biased region" description="Acidic residues" evidence="1">
    <location>
        <begin position="172"/>
        <end position="184"/>
    </location>
</feature>
<dbReference type="STRING" id="40296.A0A0A2KMB7"/>
<feature type="compositionally biased region" description="Basic and acidic residues" evidence="1">
    <location>
        <begin position="89"/>
        <end position="99"/>
    </location>
</feature>
<dbReference type="Pfam" id="PF04979">
    <property type="entry name" value="IPP-2"/>
    <property type="match status" value="1"/>
</dbReference>
<reference evidence="2 3" key="1">
    <citation type="journal article" date="2015" name="Mol. Plant Microbe Interact.">
        <title>Genome, transcriptome, and functional analyses of Penicillium expansum provide new insights into secondary metabolism and pathogenicity.</title>
        <authorList>
            <person name="Ballester A.R."/>
            <person name="Marcet-Houben M."/>
            <person name="Levin E."/>
            <person name="Sela N."/>
            <person name="Selma-Lazaro C."/>
            <person name="Carmona L."/>
            <person name="Wisniewski M."/>
            <person name="Droby S."/>
            <person name="Gonzalez-Candelas L."/>
            <person name="Gabaldon T."/>
        </authorList>
    </citation>
    <scope>NUCLEOTIDE SEQUENCE [LARGE SCALE GENOMIC DNA]</scope>
    <source>
        <strain evidence="2 3">PHI-1</strain>
    </source>
</reference>
<dbReference type="OMA" id="SHKSEKH"/>
<feature type="compositionally biased region" description="Pro residues" evidence="1">
    <location>
        <begin position="40"/>
        <end position="50"/>
    </location>
</feature>
<dbReference type="EMBL" id="JQGA01001175">
    <property type="protein sequence ID" value="KGO68929.1"/>
    <property type="molecule type" value="Genomic_DNA"/>
</dbReference>
<gene>
    <name evidence="2" type="ORF">PITC_077580</name>
</gene>
<dbReference type="AlphaFoldDB" id="A0A0A2KMB7"/>
<accession>A0A0A2KMB7</accession>
<protein>
    <submittedName>
        <fullName evidence="2">Protein phosphatase inhibitor 2 (IPP-2)</fullName>
    </submittedName>
</protein>
<dbReference type="PhylomeDB" id="A0A0A2KMB7"/>
<feature type="compositionally biased region" description="Basic and acidic residues" evidence="1">
    <location>
        <begin position="185"/>
        <end position="218"/>
    </location>
</feature>
<dbReference type="GO" id="GO:0004864">
    <property type="term" value="F:protein phosphatase inhibitor activity"/>
    <property type="evidence" value="ECO:0007669"/>
    <property type="project" value="InterPro"/>
</dbReference>
<feature type="region of interest" description="Disordered" evidence="1">
    <location>
        <begin position="112"/>
        <end position="137"/>
    </location>
</feature>
<dbReference type="InterPro" id="IPR007062">
    <property type="entry name" value="PPI-2"/>
</dbReference>
<evidence type="ECO:0000313" key="3">
    <source>
        <dbReference type="Proteomes" id="UP000030104"/>
    </source>
</evidence>
<organism evidence="2 3">
    <name type="scientific">Penicillium italicum</name>
    <name type="common">Blue mold</name>
    <dbReference type="NCBI Taxonomy" id="40296"/>
    <lineage>
        <taxon>Eukaryota</taxon>
        <taxon>Fungi</taxon>
        <taxon>Dikarya</taxon>
        <taxon>Ascomycota</taxon>
        <taxon>Pezizomycotina</taxon>
        <taxon>Eurotiomycetes</taxon>
        <taxon>Eurotiomycetidae</taxon>
        <taxon>Eurotiales</taxon>
        <taxon>Aspergillaceae</taxon>
        <taxon>Penicillium</taxon>
    </lineage>
</organism>
<dbReference type="GO" id="GO:0009966">
    <property type="term" value="P:regulation of signal transduction"/>
    <property type="evidence" value="ECO:0007669"/>
    <property type="project" value="InterPro"/>
</dbReference>